<dbReference type="GO" id="GO:0004252">
    <property type="term" value="F:serine-type endopeptidase activity"/>
    <property type="evidence" value="ECO:0007669"/>
    <property type="project" value="InterPro"/>
</dbReference>
<accession>A0A2T7PGB0</accession>
<sequence length="136" mass="15165">MAMMDLDGNTLVRFDLHVSCDTATEVEINRAYIDGHSFLQRTQDKSCVVSIGENLIIRRFFHTTITPLPPSETPNTICGQSQLYPVPKIVGGRPAKRGQYPWVVKLQISSGLITMKCGGSIWDYNHILTAAHCIDM</sequence>
<evidence type="ECO:0000256" key="1">
    <source>
        <dbReference type="ARBA" id="ARBA00023157"/>
    </source>
</evidence>
<proteinExistence type="predicted"/>
<protein>
    <recommendedName>
        <fullName evidence="2">Peptidase S1 domain-containing protein</fullName>
    </recommendedName>
</protein>
<dbReference type="InterPro" id="IPR043504">
    <property type="entry name" value="Peptidase_S1_PA_chymotrypsin"/>
</dbReference>
<dbReference type="OrthoDB" id="10061449at2759"/>
<keyword evidence="1" id="KW-1015">Disulfide bond</keyword>
<dbReference type="PROSITE" id="PS00134">
    <property type="entry name" value="TRYPSIN_HIS"/>
    <property type="match status" value="1"/>
</dbReference>
<gene>
    <name evidence="3" type="ORF">C0Q70_07880</name>
</gene>
<dbReference type="GO" id="GO:0006508">
    <property type="term" value="P:proteolysis"/>
    <property type="evidence" value="ECO:0007669"/>
    <property type="project" value="InterPro"/>
</dbReference>
<reference evidence="3 4" key="1">
    <citation type="submission" date="2018-04" db="EMBL/GenBank/DDBJ databases">
        <title>The genome of golden apple snail Pomacea canaliculata provides insight into stress tolerance and invasive adaptation.</title>
        <authorList>
            <person name="Liu C."/>
            <person name="Liu B."/>
            <person name="Ren Y."/>
            <person name="Zhang Y."/>
            <person name="Wang H."/>
            <person name="Li S."/>
            <person name="Jiang F."/>
            <person name="Yin L."/>
            <person name="Zhang G."/>
            <person name="Qian W."/>
            <person name="Fan W."/>
        </authorList>
    </citation>
    <scope>NUCLEOTIDE SEQUENCE [LARGE SCALE GENOMIC DNA]</scope>
    <source>
        <strain evidence="3">SZHN2017</strain>
        <tissue evidence="3">Muscle</tissue>
    </source>
</reference>
<dbReference type="Proteomes" id="UP000245119">
    <property type="component" value="Linkage Group LG4"/>
</dbReference>
<dbReference type="InterPro" id="IPR018114">
    <property type="entry name" value="TRYPSIN_HIS"/>
</dbReference>
<dbReference type="EMBL" id="PZQS01000004">
    <property type="protein sequence ID" value="PVD32444.1"/>
    <property type="molecule type" value="Genomic_DNA"/>
</dbReference>
<comment type="caution">
    <text evidence="3">The sequence shown here is derived from an EMBL/GenBank/DDBJ whole genome shotgun (WGS) entry which is preliminary data.</text>
</comment>
<keyword evidence="4" id="KW-1185">Reference proteome</keyword>
<feature type="domain" description="Peptidase S1" evidence="2">
    <location>
        <begin position="89"/>
        <end position="135"/>
    </location>
</feature>
<dbReference type="SUPFAM" id="SSF50494">
    <property type="entry name" value="Trypsin-like serine proteases"/>
    <property type="match status" value="1"/>
</dbReference>
<dbReference type="Gene3D" id="2.40.10.10">
    <property type="entry name" value="Trypsin-like serine proteases"/>
    <property type="match status" value="1"/>
</dbReference>
<dbReference type="Pfam" id="PF00089">
    <property type="entry name" value="Trypsin"/>
    <property type="match status" value="1"/>
</dbReference>
<dbReference type="AlphaFoldDB" id="A0A2T7PGB0"/>
<dbReference type="STRING" id="400727.A0A2T7PGB0"/>
<name>A0A2T7PGB0_POMCA</name>
<dbReference type="InterPro" id="IPR009003">
    <property type="entry name" value="Peptidase_S1_PA"/>
</dbReference>
<evidence type="ECO:0000313" key="4">
    <source>
        <dbReference type="Proteomes" id="UP000245119"/>
    </source>
</evidence>
<dbReference type="PANTHER" id="PTHR24252:SF7">
    <property type="entry name" value="HYALIN"/>
    <property type="match status" value="1"/>
</dbReference>
<dbReference type="InterPro" id="IPR001254">
    <property type="entry name" value="Trypsin_dom"/>
</dbReference>
<dbReference type="PANTHER" id="PTHR24252">
    <property type="entry name" value="ACROSIN-RELATED"/>
    <property type="match status" value="1"/>
</dbReference>
<evidence type="ECO:0000259" key="2">
    <source>
        <dbReference type="Pfam" id="PF00089"/>
    </source>
</evidence>
<organism evidence="3 4">
    <name type="scientific">Pomacea canaliculata</name>
    <name type="common">Golden apple snail</name>
    <dbReference type="NCBI Taxonomy" id="400727"/>
    <lineage>
        <taxon>Eukaryota</taxon>
        <taxon>Metazoa</taxon>
        <taxon>Spiralia</taxon>
        <taxon>Lophotrochozoa</taxon>
        <taxon>Mollusca</taxon>
        <taxon>Gastropoda</taxon>
        <taxon>Caenogastropoda</taxon>
        <taxon>Architaenioglossa</taxon>
        <taxon>Ampullarioidea</taxon>
        <taxon>Ampullariidae</taxon>
        <taxon>Pomacea</taxon>
    </lineage>
</organism>
<evidence type="ECO:0000313" key="3">
    <source>
        <dbReference type="EMBL" id="PVD32444.1"/>
    </source>
</evidence>